<dbReference type="InterPro" id="IPR031168">
    <property type="entry name" value="G_TrmE"/>
</dbReference>
<dbReference type="GO" id="GO:0005525">
    <property type="term" value="F:GTP binding"/>
    <property type="evidence" value="ECO:0007669"/>
    <property type="project" value="UniProtKB-UniRule"/>
</dbReference>
<evidence type="ECO:0000256" key="3">
    <source>
        <dbReference type="ARBA" id="ARBA00022741"/>
    </source>
</evidence>
<dbReference type="Pfam" id="PF01926">
    <property type="entry name" value="MMR_HSR1"/>
    <property type="match status" value="1"/>
</dbReference>
<dbReference type="RefSeq" id="WP_115611977.1">
    <property type="nucleotide sequence ID" value="NZ_JBHLZC010000002.1"/>
</dbReference>
<dbReference type="GO" id="GO:0002098">
    <property type="term" value="P:tRNA wobble uridine modification"/>
    <property type="evidence" value="ECO:0007669"/>
    <property type="project" value="TreeGrafter"/>
</dbReference>
<dbReference type="NCBIfam" id="TIGR00450">
    <property type="entry name" value="mnmE_trmE_thdF"/>
    <property type="match status" value="1"/>
</dbReference>
<name>A0A381EB85_9GAMM</name>
<dbReference type="InterPro" id="IPR027368">
    <property type="entry name" value="MnmE_dom2"/>
</dbReference>
<dbReference type="InterPro" id="IPR025867">
    <property type="entry name" value="MnmE_helical"/>
</dbReference>
<comment type="caution">
    <text evidence="6">Lacks conserved residue(s) required for the propagation of feature annotation.</text>
</comment>
<evidence type="ECO:0000256" key="1">
    <source>
        <dbReference type="ARBA" id="ARBA00011043"/>
    </source>
</evidence>
<feature type="binding site" evidence="6">
    <location>
        <position position="23"/>
    </location>
    <ligand>
        <name>(6S)-5-formyl-5,6,7,8-tetrahydrofolate</name>
        <dbReference type="ChEBI" id="CHEBI:57457"/>
    </ligand>
</feature>
<dbReference type="Proteomes" id="UP000254572">
    <property type="component" value="Unassembled WGS sequence"/>
</dbReference>
<keyword evidence="10" id="KW-1185">Reference proteome</keyword>
<dbReference type="InterPro" id="IPR005225">
    <property type="entry name" value="Small_GTP-bd"/>
</dbReference>
<evidence type="ECO:0000256" key="4">
    <source>
        <dbReference type="ARBA" id="ARBA00022958"/>
    </source>
</evidence>
<dbReference type="CDD" id="cd04164">
    <property type="entry name" value="trmE"/>
    <property type="match status" value="1"/>
</dbReference>
<proteinExistence type="inferred from homology"/>
<dbReference type="Gene3D" id="3.40.50.300">
    <property type="entry name" value="P-loop containing nucleotide triphosphate hydrolases"/>
    <property type="match status" value="1"/>
</dbReference>
<comment type="subunit">
    <text evidence="6">Homodimer. Heterotetramer of two MnmE and two MnmG subunits.</text>
</comment>
<dbReference type="Gene3D" id="3.30.1360.120">
    <property type="entry name" value="Probable tRNA modification gtpase trme, domain 1"/>
    <property type="match status" value="1"/>
</dbReference>
<feature type="binding site" evidence="6">
    <location>
        <position position="447"/>
    </location>
    <ligand>
        <name>(6S)-5-formyl-5,6,7,8-tetrahydrofolate</name>
        <dbReference type="ChEBI" id="CHEBI:57457"/>
    </ligand>
</feature>
<dbReference type="InterPro" id="IPR027266">
    <property type="entry name" value="TrmE/GcvT-like"/>
</dbReference>
<feature type="binding site" evidence="6">
    <location>
        <begin position="331"/>
        <end position="334"/>
    </location>
    <ligand>
        <name>GTP</name>
        <dbReference type="ChEBI" id="CHEBI:37565"/>
    </ligand>
</feature>
<evidence type="ECO:0000256" key="7">
    <source>
        <dbReference type="RuleBase" id="RU003313"/>
    </source>
</evidence>
<feature type="binding site" evidence="6">
    <location>
        <begin position="244"/>
        <end position="250"/>
    </location>
    <ligand>
        <name>GTP</name>
        <dbReference type="ChEBI" id="CHEBI:37565"/>
    </ligand>
</feature>
<dbReference type="CDD" id="cd14858">
    <property type="entry name" value="TrmE_N"/>
    <property type="match status" value="1"/>
</dbReference>
<dbReference type="InterPro" id="IPR004520">
    <property type="entry name" value="GTPase_MnmE"/>
</dbReference>
<feature type="binding site" evidence="6">
    <location>
        <begin position="225"/>
        <end position="230"/>
    </location>
    <ligand>
        <name>GTP</name>
        <dbReference type="ChEBI" id="CHEBI:37565"/>
    </ligand>
</feature>
<dbReference type="AlphaFoldDB" id="A0A381EB85"/>
<evidence type="ECO:0000259" key="8">
    <source>
        <dbReference type="PROSITE" id="PS51709"/>
    </source>
</evidence>
<keyword evidence="3 6" id="KW-0547">Nucleotide-binding</keyword>
<accession>A0A381EB85</accession>
<reference evidence="9 10" key="1">
    <citation type="submission" date="2018-06" db="EMBL/GenBank/DDBJ databases">
        <authorList>
            <consortium name="Pathogen Informatics"/>
            <person name="Doyle S."/>
        </authorList>
    </citation>
    <scope>NUCLEOTIDE SEQUENCE [LARGE SCALE GENOMIC DNA]</scope>
    <source>
        <strain evidence="9 10">NCTC13294</strain>
    </source>
</reference>
<feature type="binding site" evidence="6">
    <location>
        <position position="229"/>
    </location>
    <ligand>
        <name>Mg(2+)</name>
        <dbReference type="ChEBI" id="CHEBI:18420"/>
    </ligand>
</feature>
<feature type="binding site" evidence="6">
    <location>
        <position position="250"/>
    </location>
    <ligand>
        <name>Mg(2+)</name>
        <dbReference type="ChEBI" id="CHEBI:18420"/>
    </ligand>
</feature>
<dbReference type="EMBL" id="UFUW01000001">
    <property type="protein sequence ID" value="SUX24222.1"/>
    <property type="molecule type" value="Genomic_DNA"/>
</dbReference>
<dbReference type="NCBIfam" id="NF003661">
    <property type="entry name" value="PRK05291.1-3"/>
    <property type="match status" value="1"/>
</dbReference>
<dbReference type="GO" id="GO:0030488">
    <property type="term" value="P:tRNA methylation"/>
    <property type="evidence" value="ECO:0007669"/>
    <property type="project" value="TreeGrafter"/>
</dbReference>
<keyword evidence="2 6" id="KW-0819">tRNA processing</keyword>
<feature type="binding site" evidence="6">
    <location>
        <position position="80"/>
    </location>
    <ligand>
        <name>(6S)-5-formyl-5,6,7,8-tetrahydrofolate</name>
        <dbReference type="ChEBI" id="CHEBI:57457"/>
    </ligand>
</feature>
<dbReference type="InterPro" id="IPR018948">
    <property type="entry name" value="GTP-bd_TrmE_N"/>
</dbReference>
<dbReference type="GO" id="GO:0046872">
    <property type="term" value="F:metal ion binding"/>
    <property type="evidence" value="ECO:0007669"/>
    <property type="project" value="UniProtKB-KW"/>
</dbReference>
<dbReference type="PANTHER" id="PTHR42714">
    <property type="entry name" value="TRNA MODIFICATION GTPASE GTPBP3"/>
    <property type="match status" value="1"/>
</dbReference>
<dbReference type="SUPFAM" id="SSF52540">
    <property type="entry name" value="P-loop containing nucleoside triphosphate hydrolases"/>
    <property type="match status" value="1"/>
</dbReference>
<comment type="function">
    <text evidence="6">Exhibits a very high intrinsic GTPase hydrolysis rate. Involved in the addition of a carboxymethylaminomethyl (cmnm) group at the wobble position (U34) of certain tRNAs, forming tRNA-cmnm(5)s(2)U34.</text>
</comment>
<dbReference type="NCBIfam" id="TIGR00231">
    <property type="entry name" value="small_GTP"/>
    <property type="match status" value="1"/>
</dbReference>
<dbReference type="Gene3D" id="1.20.120.430">
    <property type="entry name" value="tRNA modification GTPase MnmE domain 2"/>
    <property type="match status" value="1"/>
</dbReference>
<dbReference type="OrthoDB" id="9805918at2"/>
<protein>
    <recommendedName>
        <fullName evidence="6">tRNA modification GTPase MnmE</fullName>
        <ecNumber evidence="6">3.6.-.-</ecNumber>
    </recommendedName>
</protein>
<evidence type="ECO:0000256" key="5">
    <source>
        <dbReference type="ARBA" id="ARBA00023134"/>
    </source>
</evidence>
<feature type="binding site" evidence="6">
    <location>
        <position position="119"/>
    </location>
    <ligand>
        <name>(6S)-5-formyl-5,6,7,8-tetrahydrofolate</name>
        <dbReference type="ChEBI" id="CHEBI:57457"/>
    </ligand>
</feature>
<dbReference type="PANTHER" id="PTHR42714:SF2">
    <property type="entry name" value="TRNA MODIFICATION GTPASE GTPBP3, MITOCHONDRIAL"/>
    <property type="match status" value="1"/>
</dbReference>
<dbReference type="Pfam" id="PF10396">
    <property type="entry name" value="TrmE_N"/>
    <property type="match status" value="1"/>
</dbReference>
<keyword evidence="6" id="KW-0479">Metal-binding</keyword>
<keyword evidence="5 6" id="KW-0342">GTP-binding</keyword>
<dbReference type="EC" id="3.6.-.-" evidence="6"/>
<dbReference type="GO" id="GO:0003924">
    <property type="term" value="F:GTPase activity"/>
    <property type="evidence" value="ECO:0007669"/>
    <property type="project" value="UniProtKB-UniRule"/>
</dbReference>
<keyword evidence="6 9" id="KW-0378">Hydrolase</keyword>
<comment type="subcellular location">
    <subcellularLocation>
        <location evidence="6">Cytoplasm</location>
    </subcellularLocation>
</comment>
<comment type="similarity">
    <text evidence="1 6 7">Belongs to the TRAFAC class TrmE-Era-EngA-EngB-Septin-like GTPase superfamily. TrmE GTPase family.</text>
</comment>
<dbReference type="InterPro" id="IPR006073">
    <property type="entry name" value="GTP-bd"/>
</dbReference>
<dbReference type="PROSITE" id="PS51709">
    <property type="entry name" value="G_TRME"/>
    <property type="match status" value="1"/>
</dbReference>
<dbReference type="SUPFAM" id="SSF116878">
    <property type="entry name" value="TrmE connector domain"/>
    <property type="match status" value="1"/>
</dbReference>
<keyword evidence="6" id="KW-0460">Magnesium</keyword>
<keyword evidence="4 6" id="KW-0630">Potassium</keyword>
<evidence type="ECO:0000313" key="9">
    <source>
        <dbReference type="EMBL" id="SUX24222.1"/>
    </source>
</evidence>
<organism evidence="9 10">
    <name type="scientific">Cardiobacterium valvarum</name>
    <dbReference type="NCBI Taxonomy" id="194702"/>
    <lineage>
        <taxon>Bacteria</taxon>
        <taxon>Pseudomonadati</taxon>
        <taxon>Pseudomonadota</taxon>
        <taxon>Gammaproteobacteria</taxon>
        <taxon>Cardiobacteriales</taxon>
        <taxon>Cardiobacteriaceae</taxon>
        <taxon>Cardiobacterium</taxon>
    </lineage>
</organism>
<evidence type="ECO:0000256" key="2">
    <source>
        <dbReference type="ARBA" id="ARBA00022694"/>
    </source>
</evidence>
<dbReference type="HAMAP" id="MF_00379">
    <property type="entry name" value="GTPase_MnmE"/>
    <property type="match status" value="1"/>
</dbReference>
<keyword evidence="6" id="KW-0963">Cytoplasm</keyword>
<dbReference type="GO" id="GO:0005829">
    <property type="term" value="C:cytosol"/>
    <property type="evidence" value="ECO:0007669"/>
    <property type="project" value="TreeGrafter"/>
</dbReference>
<feature type="domain" description="TrmE-type G" evidence="8">
    <location>
        <begin position="215"/>
        <end position="370"/>
    </location>
</feature>
<evidence type="ECO:0000313" key="10">
    <source>
        <dbReference type="Proteomes" id="UP000254572"/>
    </source>
</evidence>
<gene>
    <name evidence="6 9" type="primary">mnmE</name>
    <name evidence="6" type="synonym">trmE</name>
    <name evidence="9" type="ORF">NCTC13294_01755</name>
</gene>
<feature type="binding site" evidence="6">
    <location>
        <begin position="269"/>
        <end position="272"/>
    </location>
    <ligand>
        <name>GTP</name>
        <dbReference type="ChEBI" id="CHEBI:37565"/>
    </ligand>
</feature>
<dbReference type="InterPro" id="IPR027417">
    <property type="entry name" value="P-loop_NTPase"/>
</dbReference>
<evidence type="ECO:0000256" key="6">
    <source>
        <dbReference type="HAMAP-Rule" id="MF_00379"/>
    </source>
</evidence>
<sequence length="447" mass="47343">MTAHDTIAALATPPGTGGVAIIRISGHDALAIGTRLSGKTPVPRHATLAALHDADGSLIDQGLLLYFPAPHSYTGEDTLEIHGHGGIAVSQTVLAAVLNAGARLAEPGEYSRRAYQNGKIDLAQAEAIADLINARTAAAVKAATRSLQGAFSQEVNALAAELLALRAYIEAALDFPEEENDYLSEGDLETRLYRWGERLTRLLAQSAQGRLMNDGINLVIAGKPNAGKSSLLNALIGEERAIVTAQAGTTRDIVRETLNIAGVPVNILDTAGLRDATDHIEQEGIRRTKQALASADLILLLVDGSTLADSDDPAADLPSETATTPRLLAYNKADQTPADIQANYREGLWLSAKTGDGIDALRHAIAAAVGRDEREETPYIARERHLRALKQAAQHHRDALAQLHGARNGELLAEDLRLAHDALGSITGATSSDDLLGHIFSTFCIGK</sequence>
<comment type="cofactor">
    <cofactor evidence="6">
        <name>K(+)</name>
        <dbReference type="ChEBI" id="CHEBI:29103"/>
    </cofactor>
    <text evidence="6">Binds 1 potassium ion per subunit.</text>
</comment>
<dbReference type="Pfam" id="PF12631">
    <property type="entry name" value="MnmE_helical"/>
    <property type="match status" value="1"/>
</dbReference>